<keyword evidence="4 9" id="KW-0689">Ribosomal protein</keyword>
<keyword evidence="3 6" id="KW-0694">RNA-binding</keyword>
<evidence type="ECO:0000259" key="7">
    <source>
        <dbReference type="SMART" id="SM00363"/>
    </source>
</evidence>
<evidence type="ECO:0000313" key="9">
    <source>
        <dbReference type="EMBL" id="QEM01898.1"/>
    </source>
</evidence>
<reference evidence="9" key="1">
    <citation type="journal article" date="2019" name="Genome Biol. Evol.">
        <title>Nephromyces represents a diverse and novel lineage of the Apicomplexa that has retained apicoplasts.</title>
        <authorList>
            <person name="Munoz-Gomez S.A."/>
            <person name="Durnin K."/>
            <person name="Eme L."/>
            <person name="Paight C."/>
            <person name="Lane C.E."/>
            <person name="Saffo M.B."/>
            <person name="Slamovits C.H."/>
        </authorList>
    </citation>
    <scope>NUCLEOTIDE SEQUENCE</scope>
    <source>
        <strain evidence="9">705</strain>
    </source>
</reference>
<evidence type="ECO:0000256" key="1">
    <source>
        <dbReference type="ARBA" id="ARBA00007465"/>
    </source>
</evidence>
<dbReference type="Gene3D" id="1.10.1050.10">
    <property type="entry name" value="Ribosomal Protein S4 Delta 41, Chain A, domain 1"/>
    <property type="match status" value="1"/>
</dbReference>
<dbReference type="CDD" id="cd00165">
    <property type="entry name" value="S4"/>
    <property type="match status" value="1"/>
</dbReference>
<feature type="domain" description="Small ribosomal subunit protein uS4 N-terminal" evidence="8">
    <location>
        <begin position="3"/>
        <end position="85"/>
    </location>
</feature>
<name>A0A5C1HAL9_9APIC</name>
<dbReference type="Pfam" id="PF01479">
    <property type="entry name" value="S4"/>
    <property type="match status" value="1"/>
</dbReference>
<sequence length="201" mass="24011">MVRYLGPKLRILKTLGVSFLPGFSSKHITKLSKPILNKTHYFYCLKEKQKLRFNYGLSNKYIKKYINKLKLQQGIISLNLLKLLEMRLDSILFRVGFWKSINQSKQFINHGHIFVNKILIQSNNFNVKVNDIIYVKYNKSIYNLIKSNLKSYFQYLKNIQTNFLQFQICILSYKIKILRPINSRDIIFKINNLLFLENYKV</sequence>
<dbReference type="EMBL" id="MK573210">
    <property type="protein sequence ID" value="QEM01898.1"/>
    <property type="molecule type" value="Genomic_DNA"/>
</dbReference>
<dbReference type="AlphaFoldDB" id="A0A5C1HAL9"/>
<gene>
    <name evidence="9" type="primary">rps4</name>
</gene>
<dbReference type="SMART" id="SM01390">
    <property type="entry name" value="Ribosomal_S4"/>
    <property type="match status" value="1"/>
</dbReference>
<evidence type="ECO:0000256" key="5">
    <source>
        <dbReference type="ARBA" id="ARBA00023274"/>
    </source>
</evidence>
<dbReference type="InterPro" id="IPR001912">
    <property type="entry name" value="Ribosomal_uS4_N"/>
</dbReference>
<dbReference type="SMART" id="SM00363">
    <property type="entry name" value="S4"/>
    <property type="match status" value="1"/>
</dbReference>
<dbReference type="InterPro" id="IPR002942">
    <property type="entry name" value="S4_RNA-bd"/>
</dbReference>
<dbReference type="PROSITE" id="PS50889">
    <property type="entry name" value="S4"/>
    <property type="match status" value="1"/>
</dbReference>
<dbReference type="GO" id="GO:0042274">
    <property type="term" value="P:ribosomal small subunit biogenesis"/>
    <property type="evidence" value="ECO:0007669"/>
    <property type="project" value="TreeGrafter"/>
</dbReference>
<evidence type="ECO:0000256" key="3">
    <source>
        <dbReference type="ARBA" id="ARBA00022884"/>
    </source>
</evidence>
<dbReference type="InterPro" id="IPR022801">
    <property type="entry name" value="Ribosomal_uS4"/>
</dbReference>
<comment type="similarity">
    <text evidence="1">Belongs to the universal ribosomal protein uS4 family.</text>
</comment>
<dbReference type="Pfam" id="PF00163">
    <property type="entry name" value="Ribosomal_S4"/>
    <property type="match status" value="1"/>
</dbReference>
<evidence type="ECO:0000256" key="2">
    <source>
        <dbReference type="ARBA" id="ARBA00022730"/>
    </source>
</evidence>
<accession>A0A5C1HAL9</accession>
<dbReference type="PANTHER" id="PTHR11831:SF4">
    <property type="entry name" value="SMALL RIBOSOMAL SUBUNIT PROTEIN US4M"/>
    <property type="match status" value="1"/>
</dbReference>
<dbReference type="GO" id="GO:0019843">
    <property type="term" value="F:rRNA binding"/>
    <property type="evidence" value="ECO:0007669"/>
    <property type="project" value="UniProtKB-KW"/>
</dbReference>
<keyword evidence="2" id="KW-0699">rRNA-binding</keyword>
<proteinExistence type="inferred from homology"/>
<evidence type="ECO:0000256" key="4">
    <source>
        <dbReference type="ARBA" id="ARBA00022980"/>
    </source>
</evidence>
<dbReference type="InterPro" id="IPR036986">
    <property type="entry name" value="S4_RNA-bd_sf"/>
</dbReference>
<dbReference type="GO" id="GO:0003735">
    <property type="term" value="F:structural constituent of ribosome"/>
    <property type="evidence" value="ECO:0007669"/>
    <property type="project" value="TreeGrafter"/>
</dbReference>
<dbReference type="Gene3D" id="3.10.290.10">
    <property type="entry name" value="RNA-binding S4 domain"/>
    <property type="match status" value="1"/>
</dbReference>
<dbReference type="GO" id="GO:0015935">
    <property type="term" value="C:small ribosomal subunit"/>
    <property type="evidence" value="ECO:0007669"/>
    <property type="project" value="TreeGrafter"/>
</dbReference>
<dbReference type="PANTHER" id="PTHR11831">
    <property type="entry name" value="30S 40S RIBOSOMAL PROTEIN"/>
    <property type="match status" value="1"/>
</dbReference>
<keyword evidence="5" id="KW-0687">Ribonucleoprotein</keyword>
<dbReference type="SUPFAM" id="SSF55174">
    <property type="entry name" value="Alpha-L RNA-binding motif"/>
    <property type="match status" value="1"/>
</dbReference>
<feature type="domain" description="RNA-binding S4" evidence="7">
    <location>
        <begin position="86"/>
        <end position="150"/>
    </location>
</feature>
<evidence type="ECO:0000259" key="8">
    <source>
        <dbReference type="SMART" id="SM01390"/>
    </source>
</evidence>
<protein>
    <submittedName>
        <fullName evidence="9">30S ribosomal protein S4</fullName>
    </submittedName>
</protein>
<organism evidence="9">
    <name type="scientific">Nephromyces sp. ex Molgula occidentalis</name>
    <dbReference type="NCBI Taxonomy" id="2544991"/>
    <lineage>
        <taxon>Eukaryota</taxon>
        <taxon>Sar</taxon>
        <taxon>Alveolata</taxon>
        <taxon>Apicomplexa</taxon>
        <taxon>Aconoidasida</taxon>
        <taxon>Nephromycida</taxon>
        <taxon>Nephromyces</taxon>
    </lineage>
</organism>
<evidence type="ECO:0000256" key="6">
    <source>
        <dbReference type="PROSITE-ProRule" id="PRU00182"/>
    </source>
</evidence>